<name>A0AAD7HWG1_9AGAR</name>
<dbReference type="Pfam" id="PF11917">
    <property type="entry name" value="DUF3435"/>
    <property type="match status" value="1"/>
</dbReference>
<sequence>MPRLGASRATHESHQVSAKDMFEELQGLDDFHYKIITAKRLDDHERIWLMYKTWADAYHEALGKLANPPITPSPPREALPNVSPPTLQQLKGFCLHLARTVRGRLGDWPCKNTIHGYVITFYALWLRRTSVAVSTSDKAQVSAYLASSDFLVKCPLVTAERSKPVASFVDVRVLIDAIWRDQPGMRLARERLQTVYGLQLIAYTSSRPGEIVVSGCHAGTGAALLWRDHEFFLVPNPDDPAHPFIYMHVLFHLLKGFRDNDAKYRSCVFRLDNENLDICPVWTAIMLAMKDKLMPDYATPTELLEPLHPVTEPRKIRFDPVVAKLAVLRKVQYVNGHWETMEEALSYAAFNYAVHGYSLKEGLEHILGLYAARRGVGNNADAVVSEAQRKQIMAHSQLSHVFANAYQSKTITTDLQGMATGTGSDQSGVEWVMSMTATRDAEAPRTPTPAIISAVEALPEIAQKPGRVSSRLIKRALVGFGLLVKFAI</sequence>
<dbReference type="PANTHER" id="PTHR37535:SF3">
    <property type="entry name" value="FLUG DOMAIN-CONTAINING PROTEIN"/>
    <property type="match status" value="1"/>
</dbReference>
<evidence type="ECO:0000313" key="2">
    <source>
        <dbReference type="Proteomes" id="UP001215598"/>
    </source>
</evidence>
<reference evidence="1" key="1">
    <citation type="submission" date="2023-03" db="EMBL/GenBank/DDBJ databases">
        <title>Massive genome expansion in bonnet fungi (Mycena s.s.) driven by repeated elements and novel gene families across ecological guilds.</title>
        <authorList>
            <consortium name="Lawrence Berkeley National Laboratory"/>
            <person name="Harder C.B."/>
            <person name="Miyauchi S."/>
            <person name="Viragh M."/>
            <person name="Kuo A."/>
            <person name="Thoen E."/>
            <person name="Andreopoulos B."/>
            <person name="Lu D."/>
            <person name="Skrede I."/>
            <person name="Drula E."/>
            <person name="Henrissat B."/>
            <person name="Morin E."/>
            <person name="Kohler A."/>
            <person name="Barry K."/>
            <person name="LaButti K."/>
            <person name="Morin E."/>
            <person name="Salamov A."/>
            <person name="Lipzen A."/>
            <person name="Mereny Z."/>
            <person name="Hegedus B."/>
            <person name="Baldrian P."/>
            <person name="Stursova M."/>
            <person name="Weitz H."/>
            <person name="Taylor A."/>
            <person name="Grigoriev I.V."/>
            <person name="Nagy L.G."/>
            <person name="Martin F."/>
            <person name="Kauserud H."/>
        </authorList>
    </citation>
    <scope>NUCLEOTIDE SEQUENCE</scope>
    <source>
        <strain evidence="1">CBHHK182m</strain>
    </source>
</reference>
<keyword evidence="2" id="KW-1185">Reference proteome</keyword>
<gene>
    <name evidence="1" type="ORF">B0H16DRAFT_1697042</name>
</gene>
<comment type="caution">
    <text evidence="1">The sequence shown here is derived from an EMBL/GenBank/DDBJ whole genome shotgun (WGS) entry which is preliminary data.</text>
</comment>
<accession>A0AAD7HWG1</accession>
<dbReference type="EMBL" id="JARKIB010000162">
    <property type="protein sequence ID" value="KAJ7729918.1"/>
    <property type="molecule type" value="Genomic_DNA"/>
</dbReference>
<protein>
    <submittedName>
        <fullName evidence="1">Uncharacterized protein</fullName>
    </submittedName>
</protein>
<evidence type="ECO:0000313" key="1">
    <source>
        <dbReference type="EMBL" id="KAJ7729918.1"/>
    </source>
</evidence>
<dbReference type="Proteomes" id="UP001215598">
    <property type="component" value="Unassembled WGS sequence"/>
</dbReference>
<proteinExistence type="predicted"/>
<organism evidence="1 2">
    <name type="scientific">Mycena metata</name>
    <dbReference type="NCBI Taxonomy" id="1033252"/>
    <lineage>
        <taxon>Eukaryota</taxon>
        <taxon>Fungi</taxon>
        <taxon>Dikarya</taxon>
        <taxon>Basidiomycota</taxon>
        <taxon>Agaricomycotina</taxon>
        <taxon>Agaricomycetes</taxon>
        <taxon>Agaricomycetidae</taxon>
        <taxon>Agaricales</taxon>
        <taxon>Marasmiineae</taxon>
        <taxon>Mycenaceae</taxon>
        <taxon>Mycena</taxon>
    </lineage>
</organism>
<dbReference type="InterPro" id="IPR021842">
    <property type="entry name" value="DUF3435"/>
</dbReference>
<dbReference type="AlphaFoldDB" id="A0AAD7HWG1"/>
<dbReference type="PANTHER" id="PTHR37535">
    <property type="entry name" value="FLUG DOMAIN PROTEIN"/>
    <property type="match status" value="1"/>
</dbReference>